<dbReference type="Proteomes" id="UP000252355">
    <property type="component" value="Unassembled WGS sequence"/>
</dbReference>
<dbReference type="AlphaFoldDB" id="A0A367ZT63"/>
<accession>A0A367ZT63</accession>
<sequence length="1041" mass="118227">MSINFEQRIALNPALIIGLGGTGKKVLMNFKETFLNSPQIRRAFAQVNQTPALPDFIDLLCIDTDLFDAREHEKVEGARLREEEYHQINIQNANQITGNLDTDTYSYLQEWFPVKLKHHIGQISQGAHQFRFTGRFGLFVDIQKIYQLIKSKVSKIMARKNVNQDDLIVPLTNKQGQILTPEFYVVGSLCGGSGAGMVLDVAYLAKMAYYQLSGGKGKPVMVGIQLTPEAFNQIAIDPNVNATGRLEANGYASLVEIFYFMSKEKFPPSRSAKDILAQDRRNKFMVNYGPLGKSHDPTTFGTVCEEPPFDQCYLLGTTGLDDIPTYNAIAAEFIFTKLATNLRQAQNSMLDNASQILGQVSSDLEGKQLKCFSTAGLKSFHYPLDVILDLYTYKLSMDLTYWLKLSAGKISIDQLVNTFVESDPNRLDLTPEGLLELAKKTIPRAQYWDNPQFHTMRTEAAQLPGESATAYILRKIDEMERNKVKKDDIRARVKVGFEKAAIEAGKFLKERVLEIINDPDMGALIAIDFLAAFEKFLNRFPREVAFRKEEEIKNRLLKEQREFTVMKDALVARLSSMYGLGGKLLELGTLFSLTNIHEEFKKLEKKALEAVELEYERFCLGATSDFLKFLGVQVGNIKRQVEEFARKLDTISKNGFIERSYEACLDRIKPYSNIQKFVGTFIFEERDIDPFYKYLLGELTNNDIERAFLVEINLGRNWDAYTNPESDSLENDIVTYCRKVVARRMFGGIEEFIQWKDSVRKGFKKSLIESMMNQSAPLLTINDRGNNQPARMNIITLGIADETSPLAAEIKETLLKAGLGVTIAPTRNPFSITLMQTLHGICPYNLSAITQWHGLYRKNNARINCHAVLANDAYPILWSSYGLIPAKTLEQLYLVYVLLRYELFADAEKTRHGIEYNDELVQFELHYQQDKPQPIGRTVAELFDYLKNNTMGIYLINTVYKEFWLGLPLPQQSAIVKKYRPMFVDKVRAIEAAIEQEIRANHEVSPASDELLSIKSGILRILTDLDESFDRILSQRPAGPA</sequence>
<proteinExistence type="predicted"/>
<reference evidence="1 2" key="1">
    <citation type="submission" date="2018-05" db="EMBL/GenBank/DDBJ databases">
        <title>A metagenomic window into the 2 km-deep terrestrial subsurface aquifer revealed taxonomically and functionally diverse microbial community comprising novel uncultured bacterial lineages.</title>
        <authorList>
            <person name="Kadnikov V.V."/>
            <person name="Mardanov A.V."/>
            <person name="Beletsky A.V."/>
            <person name="Banks D."/>
            <person name="Pimenov N.V."/>
            <person name="Frank Y.A."/>
            <person name="Karnachuk O.V."/>
            <person name="Ravin N.V."/>
        </authorList>
    </citation>
    <scope>NUCLEOTIDE SEQUENCE [LARGE SCALE GENOMIC DNA]</scope>
    <source>
        <strain evidence="1">BY5</strain>
    </source>
</reference>
<comment type="caution">
    <text evidence="1">The sequence shown here is derived from an EMBL/GenBank/DDBJ whole genome shotgun (WGS) entry which is preliminary data.</text>
</comment>
<dbReference type="Pfam" id="PF13809">
    <property type="entry name" value="Tubulin_2"/>
    <property type="match status" value="1"/>
</dbReference>
<dbReference type="InterPro" id="IPR025904">
    <property type="entry name" value="Tubulin-like"/>
</dbReference>
<evidence type="ECO:0000313" key="1">
    <source>
        <dbReference type="EMBL" id="RCK80899.1"/>
    </source>
</evidence>
<organism evidence="1 2">
    <name type="scientific">Candidatus Ozemobacter sibiricus</name>
    <dbReference type="NCBI Taxonomy" id="2268124"/>
    <lineage>
        <taxon>Bacteria</taxon>
        <taxon>Candidatus Ozemobacteria</taxon>
        <taxon>Candidatus Ozemobacterales</taxon>
        <taxon>Candidatus Ozemobacteraceae</taxon>
        <taxon>Candidatus Ozemobacter</taxon>
    </lineage>
</organism>
<evidence type="ECO:0000313" key="2">
    <source>
        <dbReference type="Proteomes" id="UP000252355"/>
    </source>
</evidence>
<evidence type="ECO:0008006" key="3">
    <source>
        <dbReference type="Google" id="ProtNLM"/>
    </source>
</evidence>
<protein>
    <recommendedName>
        <fullName evidence="3">Tubulin like</fullName>
    </recommendedName>
</protein>
<dbReference type="Gene3D" id="3.40.50.1440">
    <property type="entry name" value="Tubulin/FtsZ, GTPase domain"/>
    <property type="match status" value="1"/>
</dbReference>
<name>A0A367ZT63_9BACT</name>
<gene>
    <name evidence="1" type="ORF">OZSIB_2787</name>
</gene>
<dbReference type="InterPro" id="IPR036525">
    <property type="entry name" value="Tubulin/FtsZ_GTPase_sf"/>
</dbReference>
<dbReference type="EMBL" id="QOQW01000004">
    <property type="protein sequence ID" value="RCK80899.1"/>
    <property type="molecule type" value="Genomic_DNA"/>
</dbReference>